<dbReference type="InterPro" id="IPR002145">
    <property type="entry name" value="CopG"/>
</dbReference>
<dbReference type="InterPro" id="IPR013321">
    <property type="entry name" value="Arc_rbn_hlx_hlx"/>
</dbReference>
<proteinExistence type="predicted"/>
<evidence type="ECO:0000313" key="3">
    <source>
        <dbReference type="Proteomes" id="UP001595615"/>
    </source>
</evidence>
<name>A0ABV7XCX2_9SPHN</name>
<evidence type="ECO:0000259" key="1">
    <source>
        <dbReference type="Pfam" id="PF01402"/>
    </source>
</evidence>
<dbReference type="RefSeq" id="WP_380861289.1">
    <property type="nucleotide sequence ID" value="NZ_JBHRXV010000010.1"/>
</dbReference>
<comment type="caution">
    <text evidence="2">The sequence shown here is derived from an EMBL/GenBank/DDBJ whole genome shotgun (WGS) entry which is preliminary data.</text>
</comment>
<evidence type="ECO:0000313" key="2">
    <source>
        <dbReference type="EMBL" id="MFC3713109.1"/>
    </source>
</evidence>
<dbReference type="Gene3D" id="1.10.1220.10">
    <property type="entry name" value="Met repressor-like"/>
    <property type="match status" value="1"/>
</dbReference>
<dbReference type="Pfam" id="PF01402">
    <property type="entry name" value="RHH_1"/>
    <property type="match status" value="1"/>
</dbReference>
<feature type="domain" description="Ribbon-helix-helix protein CopG" evidence="1">
    <location>
        <begin position="7"/>
        <end position="38"/>
    </location>
</feature>
<dbReference type="EMBL" id="JBHRXV010000010">
    <property type="protein sequence ID" value="MFC3713109.1"/>
    <property type="molecule type" value="Genomic_DNA"/>
</dbReference>
<protein>
    <submittedName>
        <fullName evidence="2">Ribbon-helix-helix domain-containing protein</fullName>
    </submittedName>
</protein>
<sequence>MRILTDIPDEDIEKLDALAARSKRSRAAAIRDAVKLYLVHTADNQDWIARGAGLWKHRTDIGDAVEYQRAMREDRRPYEDI</sequence>
<organism evidence="2 3">
    <name type="scientific">Sphingoaurantiacus capsulatus</name>
    <dbReference type="NCBI Taxonomy" id="1771310"/>
    <lineage>
        <taxon>Bacteria</taxon>
        <taxon>Pseudomonadati</taxon>
        <taxon>Pseudomonadota</taxon>
        <taxon>Alphaproteobacteria</taxon>
        <taxon>Sphingomonadales</taxon>
        <taxon>Sphingosinicellaceae</taxon>
        <taxon>Sphingoaurantiacus</taxon>
    </lineage>
</organism>
<dbReference type="Proteomes" id="UP001595615">
    <property type="component" value="Unassembled WGS sequence"/>
</dbReference>
<gene>
    <name evidence="2" type="ORF">ACFOMD_11030</name>
</gene>
<keyword evidence="3" id="KW-1185">Reference proteome</keyword>
<accession>A0ABV7XCX2</accession>
<dbReference type="CDD" id="cd22231">
    <property type="entry name" value="RHH_NikR_HicB-like"/>
    <property type="match status" value="1"/>
</dbReference>
<reference evidence="3" key="1">
    <citation type="journal article" date="2019" name="Int. J. Syst. Evol. Microbiol.">
        <title>The Global Catalogue of Microorganisms (GCM) 10K type strain sequencing project: providing services to taxonomists for standard genome sequencing and annotation.</title>
        <authorList>
            <consortium name="The Broad Institute Genomics Platform"/>
            <consortium name="The Broad Institute Genome Sequencing Center for Infectious Disease"/>
            <person name="Wu L."/>
            <person name="Ma J."/>
        </authorList>
    </citation>
    <scope>NUCLEOTIDE SEQUENCE [LARGE SCALE GENOMIC DNA]</scope>
    <source>
        <strain evidence="3">KCTC 42644</strain>
    </source>
</reference>